<evidence type="ECO:0000313" key="5">
    <source>
        <dbReference type="Proteomes" id="UP000051952"/>
    </source>
</evidence>
<gene>
    <name evidence="4" type="ORF">BSAL_31550</name>
</gene>
<evidence type="ECO:0000259" key="2">
    <source>
        <dbReference type="PROSITE" id="PS50089"/>
    </source>
</evidence>
<dbReference type="Gene3D" id="3.30.40.10">
    <property type="entry name" value="Zinc/RING finger domain, C3HC4 (zinc finger)"/>
    <property type="match status" value="1"/>
</dbReference>
<organism evidence="4 5">
    <name type="scientific">Bodo saltans</name>
    <name type="common">Flagellated protozoan</name>
    <dbReference type="NCBI Taxonomy" id="75058"/>
    <lineage>
        <taxon>Eukaryota</taxon>
        <taxon>Discoba</taxon>
        <taxon>Euglenozoa</taxon>
        <taxon>Kinetoplastea</taxon>
        <taxon>Metakinetoplastina</taxon>
        <taxon>Eubodonida</taxon>
        <taxon>Bodonidae</taxon>
        <taxon>Bodo</taxon>
    </lineage>
</organism>
<dbReference type="InterPro" id="IPR013083">
    <property type="entry name" value="Znf_RING/FYVE/PHD"/>
</dbReference>
<dbReference type="EMBL" id="CYKH01001912">
    <property type="protein sequence ID" value="CUG91371.1"/>
    <property type="molecule type" value="Genomic_DNA"/>
</dbReference>
<proteinExistence type="predicted"/>
<feature type="domain" description="RING-type" evidence="2">
    <location>
        <begin position="241"/>
        <end position="274"/>
    </location>
</feature>
<dbReference type="VEuPathDB" id="TriTrypDB:BSAL_31550"/>
<dbReference type="Proteomes" id="UP000051952">
    <property type="component" value="Unassembled WGS sequence"/>
</dbReference>
<dbReference type="InterPro" id="IPR001841">
    <property type="entry name" value="Znf_RING"/>
</dbReference>
<protein>
    <submittedName>
        <fullName evidence="4">Zinc finger protein, putative</fullName>
    </submittedName>
</protein>
<dbReference type="InterPro" id="IPR004343">
    <property type="entry name" value="Plus-3_dom"/>
</dbReference>
<sequence>MAVVDQRTPPPSLDQLRRLQLMRTSLVNFIDWKNFDTVVSGCYVRVLLEMRTEERQRENTVDQNNNYYITCVKGAKRGPSYAGFSCDGGSTEWHILIELPPCFRATTNGNVVQLNSISNSSFLASEYQTWINSNREAKQPFPTLAALDFRFQLLQEHKLQAMTPAVRKRRNDEDPAVTEQREQRLNLLKESVRQEIKETHTFFPHVDRLKNCSLEELQDVERRCLDVIGSVRIALNEKSKCVICTSHASTVVCYPCKHQVVCKECIDRVGETCPAPGCGLMVTQKFEAYTA</sequence>
<name>A0A0S4JLV2_BODSA</name>
<dbReference type="GO" id="GO:0003677">
    <property type="term" value="F:DNA binding"/>
    <property type="evidence" value="ECO:0007669"/>
    <property type="project" value="InterPro"/>
</dbReference>
<dbReference type="PROSITE" id="PS50089">
    <property type="entry name" value="ZF_RING_2"/>
    <property type="match status" value="1"/>
</dbReference>
<dbReference type="Gene3D" id="3.90.70.200">
    <property type="entry name" value="Plus-3 domain"/>
    <property type="match status" value="1"/>
</dbReference>
<keyword evidence="1" id="KW-0862">Zinc</keyword>
<dbReference type="Pfam" id="PF03126">
    <property type="entry name" value="Plus-3"/>
    <property type="match status" value="1"/>
</dbReference>
<evidence type="ECO:0000259" key="3">
    <source>
        <dbReference type="PROSITE" id="PS51360"/>
    </source>
</evidence>
<dbReference type="Pfam" id="PF13920">
    <property type="entry name" value="zf-C3HC4_3"/>
    <property type="match status" value="1"/>
</dbReference>
<dbReference type="SMART" id="SM00719">
    <property type="entry name" value="Plus3"/>
    <property type="match status" value="1"/>
</dbReference>
<evidence type="ECO:0000256" key="1">
    <source>
        <dbReference type="PROSITE-ProRule" id="PRU00175"/>
    </source>
</evidence>
<evidence type="ECO:0000313" key="4">
    <source>
        <dbReference type="EMBL" id="CUG91371.1"/>
    </source>
</evidence>
<feature type="domain" description="Plus3" evidence="3">
    <location>
        <begin position="10"/>
        <end position="159"/>
    </location>
</feature>
<keyword evidence="1" id="KW-0479">Metal-binding</keyword>
<reference evidence="5" key="1">
    <citation type="submission" date="2015-09" db="EMBL/GenBank/DDBJ databases">
        <authorList>
            <consortium name="Pathogen Informatics"/>
        </authorList>
    </citation>
    <scope>NUCLEOTIDE SEQUENCE [LARGE SCALE GENOMIC DNA]</scope>
    <source>
        <strain evidence="5">Lake Konstanz</strain>
    </source>
</reference>
<dbReference type="OrthoDB" id="1711136at2759"/>
<dbReference type="PROSITE" id="PS51360">
    <property type="entry name" value="PLUS3"/>
    <property type="match status" value="1"/>
</dbReference>
<dbReference type="SUPFAM" id="SSF57850">
    <property type="entry name" value="RING/U-box"/>
    <property type="match status" value="1"/>
</dbReference>
<dbReference type="GO" id="GO:0008270">
    <property type="term" value="F:zinc ion binding"/>
    <property type="evidence" value="ECO:0007669"/>
    <property type="project" value="UniProtKB-KW"/>
</dbReference>
<dbReference type="SUPFAM" id="SSF159042">
    <property type="entry name" value="Plus3-like"/>
    <property type="match status" value="1"/>
</dbReference>
<dbReference type="OMA" id="VTTEWHI"/>
<dbReference type="InterPro" id="IPR036128">
    <property type="entry name" value="Plus3-like_sf"/>
</dbReference>
<dbReference type="AlphaFoldDB" id="A0A0S4JLV2"/>
<keyword evidence="1" id="KW-0863">Zinc-finger</keyword>
<accession>A0A0S4JLV2</accession>
<keyword evidence="5" id="KW-1185">Reference proteome</keyword>